<proteinExistence type="inferred from homology"/>
<dbReference type="Gene3D" id="2.40.30.170">
    <property type="match status" value="1"/>
</dbReference>
<keyword evidence="7" id="KW-1133">Transmembrane helix</keyword>
<keyword evidence="5 9" id="KW-0997">Cell inner membrane</keyword>
<dbReference type="InterPro" id="IPR058982">
    <property type="entry name" value="Beta-barrel_AprE"/>
</dbReference>
<evidence type="ECO:0000256" key="3">
    <source>
        <dbReference type="ARBA" id="ARBA00022448"/>
    </source>
</evidence>
<evidence type="ECO:0000256" key="1">
    <source>
        <dbReference type="ARBA" id="ARBA00004377"/>
    </source>
</evidence>
<evidence type="ECO:0000256" key="2">
    <source>
        <dbReference type="ARBA" id="ARBA00009477"/>
    </source>
</evidence>
<keyword evidence="14" id="KW-1185">Reference proteome</keyword>
<organism evidence="13 14">
    <name type="scientific">Thiomicrorhabdus heinhorstiae</name>
    <dbReference type="NCBI Taxonomy" id="2748010"/>
    <lineage>
        <taxon>Bacteria</taxon>
        <taxon>Pseudomonadati</taxon>
        <taxon>Pseudomonadota</taxon>
        <taxon>Gammaproteobacteria</taxon>
        <taxon>Thiotrichales</taxon>
        <taxon>Piscirickettsiaceae</taxon>
        <taxon>Thiomicrorhabdus</taxon>
    </lineage>
</organism>
<dbReference type="Pfam" id="PF25994">
    <property type="entry name" value="HH_AprE"/>
    <property type="match status" value="1"/>
</dbReference>
<sequence length="430" mass="48209">MSSLSQATLEKPTSRSQIVVWVVLLVLIWSVAWANFAELDKIVRGTGKVVPSTQIQIIQNLEGGIVEELYIHPGDKVKKGQTLLKLDNTQFASSYGESEIKEAQLIARAQRLAAEAFDKPLQRVTITDNEPVQALYNREYELYLARQKQRESDDAIIIEQIEQKKIELRGTLGEQQQLKRSLSLISKEVNLMQPLVRQGVASEVDLLKLQRQENDVLTKLKGVQNKIPRLQSQITENRAKRIEAKEQFMNDAHEELNKVLAEKSQLEKSKVALKDRVNRTDIKSPVHGTIKQMFVNTIGGVVQPGSDIVEIVPDDDSLILETRIKPADIGFLYPGLKAKVKFTAYDFSIYGGLDGSVIGISADTITDDEGNSYYLAKIKTDKNHLGKENDPLYLLPGMTADVDIIVGKHTVLDYILKPIIKTKDLALRES</sequence>
<dbReference type="Proteomes" id="UP001193680">
    <property type="component" value="Unassembled WGS sequence"/>
</dbReference>
<comment type="subcellular location">
    <subcellularLocation>
        <location evidence="1 9">Cell inner membrane</location>
        <topology evidence="1 9">Single-pass membrane protein</topology>
    </subcellularLocation>
</comment>
<keyword evidence="4 9" id="KW-1003">Cell membrane</keyword>
<keyword evidence="3 9" id="KW-0813">Transport</keyword>
<dbReference type="RefSeq" id="WP_185977692.1">
    <property type="nucleotide sequence ID" value="NZ_JACBGI020000004.1"/>
</dbReference>
<evidence type="ECO:0000256" key="7">
    <source>
        <dbReference type="ARBA" id="ARBA00022989"/>
    </source>
</evidence>
<dbReference type="SUPFAM" id="SSF111369">
    <property type="entry name" value="HlyD-like secretion proteins"/>
    <property type="match status" value="1"/>
</dbReference>
<dbReference type="InterPro" id="IPR058781">
    <property type="entry name" value="HH_AprE-like"/>
</dbReference>
<comment type="caution">
    <text evidence="13">The sequence shown here is derived from an EMBL/GenBank/DDBJ whole genome shotgun (WGS) entry which is preliminary data.</text>
</comment>
<feature type="coiled-coil region" evidence="10">
    <location>
        <begin position="249"/>
        <end position="276"/>
    </location>
</feature>
<comment type="similarity">
    <text evidence="2 9">Belongs to the membrane fusion protein (MFP) (TC 8.A.1) family.</text>
</comment>
<reference evidence="13 14" key="2">
    <citation type="submission" date="2020-11" db="EMBL/GenBank/DDBJ databases">
        <title>Sulfur oxidizing isolate from Hospital Hole Sinkhole.</title>
        <authorList>
            <person name="Scott K.M."/>
        </authorList>
    </citation>
    <scope>NUCLEOTIDE SEQUENCE [LARGE SCALE GENOMIC DNA]</scope>
    <source>
        <strain evidence="13 14">HH1</strain>
    </source>
</reference>
<feature type="domain" description="AprE-like long alpha-helical hairpin" evidence="11">
    <location>
        <begin position="94"/>
        <end position="276"/>
    </location>
</feature>
<keyword evidence="8" id="KW-0472">Membrane</keyword>
<dbReference type="NCBIfam" id="TIGR01843">
    <property type="entry name" value="type_I_hlyD"/>
    <property type="match status" value="1"/>
</dbReference>
<evidence type="ECO:0000256" key="9">
    <source>
        <dbReference type="RuleBase" id="RU365093"/>
    </source>
</evidence>
<gene>
    <name evidence="13" type="ORF">H8792_004240</name>
</gene>
<keyword evidence="10" id="KW-0175">Coiled coil</keyword>
<evidence type="ECO:0000259" key="12">
    <source>
        <dbReference type="Pfam" id="PF26002"/>
    </source>
</evidence>
<keyword evidence="6" id="KW-0812">Transmembrane</keyword>
<evidence type="ECO:0000256" key="4">
    <source>
        <dbReference type="ARBA" id="ARBA00022475"/>
    </source>
</evidence>
<dbReference type="EMBL" id="JACBGI020000004">
    <property type="protein sequence ID" value="MBF6057544.1"/>
    <property type="molecule type" value="Genomic_DNA"/>
</dbReference>
<dbReference type="Pfam" id="PF26002">
    <property type="entry name" value="Beta-barrel_AprE"/>
    <property type="match status" value="1"/>
</dbReference>
<dbReference type="Gene3D" id="2.40.50.100">
    <property type="match status" value="1"/>
</dbReference>
<evidence type="ECO:0000313" key="13">
    <source>
        <dbReference type="EMBL" id="MBF6057544.1"/>
    </source>
</evidence>
<evidence type="ECO:0000256" key="6">
    <source>
        <dbReference type="ARBA" id="ARBA00022692"/>
    </source>
</evidence>
<dbReference type="PANTHER" id="PTHR30386">
    <property type="entry name" value="MEMBRANE FUSION SUBUNIT OF EMRAB-TOLC MULTIDRUG EFFLUX PUMP"/>
    <property type="match status" value="1"/>
</dbReference>
<protein>
    <recommendedName>
        <fullName evidence="9">Membrane fusion protein (MFP) family protein</fullName>
    </recommendedName>
</protein>
<evidence type="ECO:0000256" key="5">
    <source>
        <dbReference type="ARBA" id="ARBA00022519"/>
    </source>
</evidence>
<evidence type="ECO:0000259" key="11">
    <source>
        <dbReference type="Pfam" id="PF25994"/>
    </source>
</evidence>
<evidence type="ECO:0000256" key="10">
    <source>
        <dbReference type="SAM" id="Coils"/>
    </source>
</evidence>
<name>A0ABS0BUR5_9GAMM</name>
<dbReference type="PRINTS" id="PR01490">
    <property type="entry name" value="RTXTOXIND"/>
</dbReference>
<feature type="domain" description="AprE-like beta-barrel" evidence="12">
    <location>
        <begin position="318"/>
        <end position="406"/>
    </location>
</feature>
<dbReference type="InterPro" id="IPR050739">
    <property type="entry name" value="MFP"/>
</dbReference>
<evidence type="ECO:0000313" key="14">
    <source>
        <dbReference type="Proteomes" id="UP001193680"/>
    </source>
</evidence>
<reference evidence="13 14" key="1">
    <citation type="submission" date="2020-06" db="EMBL/GenBank/DDBJ databases">
        <authorList>
            <person name="Scott K."/>
        </authorList>
    </citation>
    <scope>NUCLEOTIDE SEQUENCE [LARGE SCALE GENOMIC DNA]</scope>
    <source>
        <strain evidence="13 14">HH1</strain>
    </source>
</reference>
<evidence type="ECO:0000256" key="8">
    <source>
        <dbReference type="ARBA" id="ARBA00023136"/>
    </source>
</evidence>
<dbReference type="InterPro" id="IPR010129">
    <property type="entry name" value="T1SS_HlyD"/>
</dbReference>
<accession>A0ABS0BUR5</accession>
<dbReference type="PANTHER" id="PTHR30386:SF26">
    <property type="entry name" value="TRANSPORT PROTEIN COMB"/>
    <property type="match status" value="1"/>
</dbReference>